<feature type="domain" description="MIP18 family-like" evidence="1">
    <location>
        <begin position="4"/>
        <end position="73"/>
    </location>
</feature>
<dbReference type="SUPFAM" id="SSF117916">
    <property type="entry name" value="Fe-S cluster assembly (FSCA) domain-like"/>
    <property type="match status" value="1"/>
</dbReference>
<proteinExistence type="predicted"/>
<sequence length="159" mass="17639">MTTDDIMTALREVKDPEIPTISVVDMGIITDVRIDDDDDVVVTMTPTFVGCPAIDVMRNDVEQAVRSLGVRSVVVNVNFDVPWTTNRLTENGRKALLKHGLAPPEPYELVLSLDVLEHMHCPYCGSDDTVMKSPFGPTLCRSLHYCNSCLQAFEGFKPI</sequence>
<dbReference type="InterPro" id="IPR056572">
    <property type="entry name" value="Zn_ribbon_PaaD"/>
</dbReference>
<dbReference type="InterPro" id="IPR034904">
    <property type="entry name" value="FSCA_dom_sf"/>
</dbReference>
<dbReference type="PANTHER" id="PTHR42831">
    <property type="entry name" value="FE-S PROTEIN MATURATION AUXILIARY FACTOR YITW"/>
    <property type="match status" value="1"/>
</dbReference>
<evidence type="ECO:0000259" key="1">
    <source>
        <dbReference type="Pfam" id="PF01883"/>
    </source>
</evidence>
<accession>A0A1M3L639</accession>
<dbReference type="Pfam" id="PF01883">
    <property type="entry name" value="FeS_assembly_P"/>
    <property type="match status" value="1"/>
</dbReference>
<dbReference type="PANTHER" id="PTHR42831:SF3">
    <property type="entry name" value="1,2-PHENYLACETYL-COA EPOXIDASE, SUBUNIT D-RELATED"/>
    <property type="match status" value="1"/>
</dbReference>
<evidence type="ECO:0000259" key="2">
    <source>
        <dbReference type="Pfam" id="PF23451"/>
    </source>
</evidence>
<evidence type="ECO:0000313" key="4">
    <source>
        <dbReference type="Proteomes" id="UP000184233"/>
    </source>
</evidence>
<feature type="domain" description="PaaD zinc beta ribbon" evidence="2">
    <location>
        <begin position="117"/>
        <end position="157"/>
    </location>
</feature>
<organism evidence="3 4">
    <name type="scientific">Candidatus Kapaibacterium thiocyanatum</name>
    <dbReference type="NCBI Taxonomy" id="1895771"/>
    <lineage>
        <taxon>Bacteria</taxon>
        <taxon>Pseudomonadati</taxon>
        <taxon>Candidatus Kapaibacteriota</taxon>
        <taxon>Candidatus Kapaibacteriia</taxon>
        <taxon>Candidatus Kapaibacteriales</taxon>
        <taxon>Candidatus Kapaibacteriaceae</taxon>
        <taxon>Candidatus Kapaibacterium</taxon>
    </lineage>
</organism>
<dbReference type="STRING" id="1895771.BGO89_05000"/>
<dbReference type="Pfam" id="PF23451">
    <property type="entry name" value="Zn_ribbon_PaaD"/>
    <property type="match status" value="1"/>
</dbReference>
<comment type="caution">
    <text evidence="3">The sequence shown here is derived from an EMBL/GenBank/DDBJ whole genome shotgun (WGS) entry which is preliminary data.</text>
</comment>
<dbReference type="InterPro" id="IPR011883">
    <property type="entry name" value="PaaD-like"/>
</dbReference>
<dbReference type="Proteomes" id="UP000184233">
    <property type="component" value="Unassembled WGS sequence"/>
</dbReference>
<dbReference type="AlphaFoldDB" id="A0A1M3L639"/>
<dbReference type="Gene3D" id="3.30.300.130">
    <property type="entry name" value="Fe-S cluster assembly (FSCA)"/>
    <property type="match status" value="1"/>
</dbReference>
<dbReference type="InterPro" id="IPR052339">
    <property type="entry name" value="Fe-S_Maturation_MIP18"/>
</dbReference>
<reference evidence="3 4" key="1">
    <citation type="submission" date="2016-09" db="EMBL/GenBank/DDBJ databases">
        <title>Genome-resolved meta-omics ties microbial dynamics to process performance in biotechnology for thiocyanate degradation.</title>
        <authorList>
            <person name="Kantor R.S."/>
            <person name="Huddy R.J."/>
            <person name="Iyer R."/>
            <person name="Thomas B.C."/>
            <person name="Brown C.T."/>
            <person name="Anantharaman K."/>
            <person name="Tringe S."/>
            <person name="Hettich R.L."/>
            <person name="Harrison S.T."/>
            <person name="Banfield J.F."/>
        </authorList>
    </citation>
    <scope>NUCLEOTIDE SEQUENCE [LARGE SCALE GENOMIC DNA]</scope>
    <source>
        <strain evidence="3">59-99</strain>
    </source>
</reference>
<name>A0A1M3L639_9BACT</name>
<dbReference type="InterPro" id="IPR002744">
    <property type="entry name" value="MIP18-like"/>
</dbReference>
<protein>
    <submittedName>
        <fullName evidence="3">Phenylacetate-CoA oxygenase subunit PaaJ</fullName>
    </submittedName>
</protein>
<dbReference type="EMBL" id="MKVH01000003">
    <property type="protein sequence ID" value="OJX60924.1"/>
    <property type="molecule type" value="Genomic_DNA"/>
</dbReference>
<evidence type="ECO:0000313" key="3">
    <source>
        <dbReference type="EMBL" id="OJX60924.1"/>
    </source>
</evidence>
<gene>
    <name evidence="3" type="ORF">BGO89_05000</name>
</gene>
<dbReference type="NCBIfam" id="TIGR02159">
    <property type="entry name" value="PA_CoA_Oxy4"/>
    <property type="match status" value="1"/>
</dbReference>